<keyword evidence="2" id="KW-0238">DNA-binding</keyword>
<protein>
    <submittedName>
        <fullName evidence="2">DNA-binding MarR family transcriptional regulator</fullName>
    </submittedName>
</protein>
<dbReference type="SUPFAM" id="SSF46785">
    <property type="entry name" value="Winged helix' DNA-binding domain"/>
    <property type="match status" value="1"/>
</dbReference>
<dbReference type="PRINTS" id="PR00598">
    <property type="entry name" value="HTHMARR"/>
</dbReference>
<sequence length="167" mass="17927">MSATATHPASSGHGTAELDPDVLRDLEHQFFVLLRRLRRNLAERGHAVAPGLTALGYGVLDQLARDGAARATEVACVLGVDKGAMSRTVHQLVELGLVERSNDPDDARALVLELSDHGRERLTAVGLQRHAVFLQAMAEWTSEEVADLAATLGRYNASIEAALAAER</sequence>
<organism evidence="2 3">
    <name type="scientific">Nocardioides zeae</name>
    <dbReference type="NCBI Taxonomy" id="1457234"/>
    <lineage>
        <taxon>Bacteria</taxon>
        <taxon>Bacillati</taxon>
        <taxon>Actinomycetota</taxon>
        <taxon>Actinomycetes</taxon>
        <taxon>Propionibacteriales</taxon>
        <taxon>Nocardioidaceae</taxon>
        <taxon>Nocardioides</taxon>
    </lineage>
</organism>
<evidence type="ECO:0000313" key="2">
    <source>
        <dbReference type="EMBL" id="MDQ1106606.1"/>
    </source>
</evidence>
<accession>A0AAJ1U202</accession>
<feature type="domain" description="HTH marR-type" evidence="1">
    <location>
        <begin position="27"/>
        <end position="157"/>
    </location>
</feature>
<dbReference type="PROSITE" id="PS50995">
    <property type="entry name" value="HTH_MARR_2"/>
    <property type="match status" value="1"/>
</dbReference>
<comment type="caution">
    <text evidence="2">The sequence shown here is derived from an EMBL/GenBank/DDBJ whole genome shotgun (WGS) entry which is preliminary data.</text>
</comment>
<dbReference type="SMART" id="SM00347">
    <property type="entry name" value="HTH_MARR"/>
    <property type="match status" value="1"/>
</dbReference>
<proteinExistence type="predicted"/>
<gene>
    <name evidence="2" type="ORF">QE405_003890</name>
</gene>
<dbReference type="EMBL" id="JAUTAN010000001">
    <property type="protein sequence ID" value="MDQ1106606.1"/>
    <property type="molecule type" value="Genomic_DNA"/>
</dbReference>
<dbReference type="InterPro" id="IPR036388">
    <property type="entry name" value="WH-like_DNA-bd_sf"/>
</dbReference>
<evidence type="ECO:0000259" key="1">
    <source>
        <dbReference type="PROSITE" id="PS50995"/>
    </source>
</evidence>
<dbReference type="AlphaFoldDB" id="A0AAJ1U202"/>
<reference evidence="2" key="1">
    <citation type="submission" date="2023-07" db="EMBL/GenBank/DDBJ databases">
        <title>Functional and genomic diversity of the sorghum phyllosphere microbiome.</title>
        <authorList>
            <person name="Shade A."/>
        </authorList>
    </citation>
    <scope>NUCLEOTIDE SEQUENCE</scope>
    <source>
        <strain evidence="2">SORGH_AS_1067</strain>
    </source>
</reference>
<dbReference type="PANTHER" id="PTHR33164">
    <property type="entry name" value="TRANSCRIPTIONAL REGULATOR, MARR FAMILY"/>
    <property type="match status" value="1"/>
</dbReference>
<dbReference type="Pfam" id="PF12802">
    <property type="entry name" value="MarR_2"/>
    <property type="match status" value="1"/>
</dbReference>
<dbReference type="GO" id="GO:0006950">
    <property type="term" value="P:response to stress"/>
    <property type="evidence" value="ECO:0007669"/>
    <property type="project" value="TreeGrafter"/>
</dbReference>
<dbReference type="InterPro" id="IPR036390">
    <property type="entry name" value="WH_DNA-bd_sf"/>
</dbReference>
<dbReference type="Proteomes" id="UP001239215">
    <property type="component" value="Unassembled WGS sequence"/>
</dbReference>
<dbReference type="Gene3D" id="1.10.10.10">
    <property type="entry name" value="Winged helix-like DNA-binding domain superfamily/Winged helix DNA-binding domain"/>
    <property type="match status" value="1"/>
</dbReference>
<dbReference type="RefSeq" id="WP_307204424.1">
    <property type="nucleotide sequence ID" value="NZ_JAUTAN010000001.1"/>
</dbReference>
<dbReference type="InterPro" id="IPR039422">
    <property type="entry name" value="MarR/SlyA-like"/>
</dbReference>
<name>A0AAJ1U202_9ACTN</name>
<evidence type="ECO:0000313" key="3">
    <source>
        <dbReference type="Proteomes" id="UP001239215"/>
    </source>
</evidence>
<dbReference type="PANTHER" id="PTHR33164:SF57">
    <property type="entry name" value="MARR-FAMILY TRANSCRIPTIONAL REGULATOR"/>
    <property type="match status" value="1"/>
</dbReference>
<dbReference type="GO" id="GO:0003677">
    <property type="term" value="F:DNA binding"/>
    <property type="evidence" value="ECO:0007669"/>
    <property type="project" value="UniProtKB-KW"/>
</dbReference>
<dbReference type="GO" id="GO:0003700">
    <property type="term" value="F:DNA-binding transcription factor activity"/>
    <property type="evidence" value="ECO:0007669"/>
    <property type="project" value="InterPro"/>
</dbReference>
<dbReference type="InterPro" id="IPR000835">
    <property type="entry name" value="HTH_MarR-typ"/>
</dbReference>